<evidence type="ECO:0000313" key="4">
    <source>
        <dbReference type="Proteomes" id="UP000296733"/>
    </source>
</evidence>
<dbReference type="GeneID" id="39858088"/>
<name>A0A1H6AP29_9EURY</name>
<dbReference type="AlphaFoldDB" id="A0A1H6AP29"/>
<reference evidence="1 4" key="2">
    <citation type="journal article" date="2019" name="Nat. Commun.">
        <title>A new type of DNA phosphorothioation-based antiviral system in archaea.</title>
        <authorList>
            <person name="Xiong L."/>
            <person name="Liu S."/>
            <person name="Chen S."/>
            <person name="Xiao Y."/>
            <person name="Zhu B."/>
            <person name="Gao Y."/>
            <person name="Zhang Y."/>
            <person name="Chen B."/>
            <person name="Luo J."/>
            <person name="Deng Z."/>
            <person name="Chen X."/>
            <person name="Wang L."/>
            <person name="Chen S."/>
        </authorList>
    </citation>
    <scope>NUCLEOTIDE SEQUENCE [LARGE SCALE GENOMIC DNA]</scope>
    <source>
        <strain evidence="1 4">CGMCC 1.10331</strain>
    </source>
</reference>
<evidence type="ECO:0000313" key="3">
    <source>
        <dbReference type="Proteomes" id="UP000236740"/>
    </source>
</evidence>
<dbReference type="Proteomes" id="UP000296733">
    <property type="component" value="Chromosome"/>
</dbReference>
<dbReference type="RefSeq" id="WP_103992109.1">
    <property type="nucleotide sequence ID" value="NZ_CP031311.1"/>
</dbReference>
<dbReference type="KEGG" id="hlm:DV707_08335"/>
<sequence length="540" mass="61595">MDAVEKALEDARTSSDDYAFKLALHTLKRQIDGEIQNELHYNIALLDSTSAEHPLLDALHGYQLWVSDQDYENGAERALEKYEEGFEEALGEGWLNVASWALTSLIELADSLNHENRMQRGAEQAVELLEENYSGLDTNEGAAGRILDAISEANLQSIDNQTLDRLVEICWTRAEYTNKKQNHHSQRKYLRRLRRIQNQREKSIEDVEEALIESYEDEIEFQRTRGYLVTAATIEGAITECEPFADEETLNRWRLEKREANKEGIEEEMKSVGWEVSDEEAENFETIVSTLIGAFEDIATQHSPEAAFIGLVKAPVLLPQLEREEPSQRPEEDSDEFATASIHEIFPRRLMTHEGDSVSDEVSDIDIPHSYNIDARLSTALTARVVYKLINQELIREHHFYTLLESIEGATVDDKAFLTHFIIAFFEDRHPEAIHLGMARLEGLMKHQLEAAETAVTGSKRGEDLPKSLGGIVNRLDGLVDDEYVTYLRFRYHDLVGEALRNRTAHGDLRYKEAHFDISASILVEIFRSTAYISQIETPE</sequence>
<dbReference type="EMBL" id="FNVN01000003">
    <property type="protein sequence ID" value="SEG49950.1"/>
    <property type="molecule type" value="Genomic_DNA"/>
</dbReference>
<accession>A0A1H6AP29</accession>
<reference evidence="2 3" key="1">
    <citation type="submission" date="2016-10" db="EMBL/GenBank/DDBJ databases">
        <authorList>
            <person name="de Groot N.N."/>
        </authorList>
    </citation>
    <scope>NUCLEOTIDE SEQUENCE [LARGE SCALE GENOMIC DNA]</scope>
    <source>
        <strain evidence="2 3">CGMCC 1.10331</strain>
    </source>
</reference>
<dbReference type="OrthoDB" id="346505at2157"/>
<protein>
    <recommendedName>
        <fullName evidence="5">DUF4209 domain-containing protein</fullName>
    </recommendedName>
</protein>
<keyword evidence="3" id="KW-1185">Reference proteome</keyword>
<proteinExistence type="predicted"/>
<dbReference type="Proteomes" id="UP000236740">
    <property type="component" value="Unassembled WGS sequence"/>
</dbReference>
<evidence type="ECO:0000313" key="1">
    <source>
        <dbReference type="EMBL" id="QCC47665.1"/>
    </source>
</evidence>
<organism evidence="2 3">
    <name type="scientific">Halobellus limi</name>
    <dbReference type="NCBI Taxonomy" id="699433"/>
    <lineage>
        <taxon>Archaea</taxon>
        <taxon>Methanobacteriati</taxon>
        <taxon>Methanobacteriota</taxon>
        <taxon>Stenosarchaea group</taxon>
        <taxon>Halobacteria</taxon>
        <taxon>Halobacteriales</taxon>
        <taxon>Haloferacaceae</taxon>
        <taxon>Halobellus</taxon>
    </lineage>
</organism>
<evidence type="ECO:0000313" key="2">
    <source>
        <dbReference type="EMBL" id="SEG49950.1"/>
    </source>
</evidence>
<evidence type="ECO:0008006" key="5">
    <source>
        <dbReference type="Google" id="ProtNLM"/>
    </source>
</evidence>
<gene>
    <name evidence="1" type="ORF">DV707_08335</name>
    <name evidence="2" type="ORF">SAMN04488133_2409</name>
</gene>
<dbReference type="EMBL" id="CP031311">
    <property type="protein sequence ID" value="QCC47665.1"/>
    <property type="molecule type" value="Genomic_DNA"/>
</dbReference>